<name>A0A7X0RVQ8_9BACL</name>
<dbReference type="EMBL" id="JACJVP010000047">
    <property type="protein sequence ID" value="MBB6674503.1"/>
    <property type="molecule type" value="Genomic_DNA"/>
</dbReference>
<dbReference type="Proteomes" id="UP000547209">
    <property type="component" value="Unassembled WGS sequence"/>
</dbReference>
<evidence type="ECO:0000313" key="1">
    <source>
        <dbReference type="EMBL" id="MBB6674503.1"/>
    </source>
</evidence>
<organism evidence="1 2">
    <name type="scientific">Cohnella nanjingensis</name>
    <dbReference type="NCBI Taxonomy" id="1387779"/>
    <lineage>
        <taxon>Bacteria</taxon>
        <taxon>Bacillati</taxon>
        <taxon>Bacillota</taxon>
        <taxon>Bacilli</taxon>
        <taxon>Bacillales</taxon>
        <taxon>Paenibacillaceae</taxon>
        <taxon>Cohnella</taxon>
    </lineage>
</organism>
<protein>
    <submittedName>
        <fullName evidence="1">YmfQ family protein</fullName>
    </submittedName>
</protein>
<keyword evidence="2" id="KW-1185">Reference proteome</keyword>
<dbReference type="RefSeq" id="WP_185672360.1">
    <property type="nucleotide sequence ID" value="NZ_JACJVP010000047.1"/>
</dbReference>
<reference evidence="1 2" key="1">
    <citation type="submission" date="2020-08" db="EMBL/GenBank/DDBJ databases">
        <title>Cohnella phylogeny.</title>
        <authorList>
            <person name="Dunlap C."/>
        </authorList>
    </citation>
    <scope>NUCLEOTIDE SEQUENCE [LARGE SCALE GENOMIC DNA]</scope>
    <source>
        <strain evidence="1 2">DSM 28246</strain>
    </source>
</reference>
<dbReference type="InterPro" id="IPR018755">
    <property type="entry name" value="Phage_Mu_Gp48"/>
</dbReference>
<dbReference type="AlphaFoldDB" id="A0A7X0RVQ8"/>
<proteinExistence type="predicted"/>
<sequence length="176" mass="19877">MLDYLPGYYATSLVMQSLLNAQGTELDDLRLAVEDTLNQFFVNSATWGLDIWEQELAIPTDITKPISQRRSLLMSKIRGTGTVTVELLHTVAQSYDRGSIDVVEEPSLYRFTVRFIDTLGLPPNLDDLKSAIEAIKPAHLAVQFAYRYLNISEVQKMTIQQIQNHPLTDFAPFLDA</sequence>
<gene>
    <name evidence="1" type="ORF">H7C19_27855</name>
</gene>
<accession>A0A7X0RVQ8</accession>
<evidence type="ECO:0000313" key="2">
    <source>
        <dbReference type="Proteomes" id="UP000547209"/>
    </source>
</evidence>
<dbReference type="Pfam" id="PF10076">
    <property type="entry name" value="Phage_Mu_Gp48"/>
    <property type="match status" value="1"/>
</dbReference>
<comment type="caution">
    <text evidence="1">The sequence shown here is derived from an EMBL/GenBank/DDBJ whole genome shotgun (WGS) entry which is preliminary data.</text>
</comment>